<dbReference type="PANTHER" id="PTHR32134:SF92">
    <property type="entry name" value="FNIP REPEAT-CONTAINING PROTEIN"/>
    <property type="match status" value="1"/>
</dbReference>
<sequence length="175" mass="20278">RANLKKIKYESSNQVFPSSVKCIKFGITFNHPIYRNTLPDSLTELYFGEAFEQPLEKGLLPSSITKLTFERGFYHQDLLDWIPHSVTKLQIGHIHTDQRKNERPWNIVFPIEKLLNTLVSSLILGDRETIESTDLIPSNIKEIRLCKCNIIKHIPTTIEALYLGNSHNEPLNKYF</sequence>
<evidence type="ECO:0000313" key="2">
    <source>
        <dbReference type="EMBL" id="KAF2075208.1"/>
    </source>
</evidence>
<dbReference type="PANTHER" id="PTHR32134">
    <property type="entry name" value="FNIP REPEAT-CONTAINING PROTEIN"/>
    <property type="match status" value="1"/>
</dbReference>
<keyword evidence="3" id="KW-1185">Reference proteome</keyword>
<dbReference type="EMBL" id="AJWJ01000109">
    <property type="protein sequence ID" value="KAF2075208.1"/>
    <property type="molecule type" value="Genomic_DNA"/>
</dbReference>
<organism evidence="2 3">
    <name type="scientific">Polysphondylium violaceum</name>
    <dbReference type="NCBI Taxonomy" id="133409"/>
    <lineage>
        <taxon>Eukaryota</taxon>
        <taxon>Amoebozoa</taxon>
        <taxon>Evosea</taxon>
        <taxon>Eumycetozoa</taxon>
        <taxon>Dictyostelia</taxon>
        <taxon>Dictyosteliales</taxon>
        <taxon>Dictyosteliaceae</taxon>
        <taxon>Polysphondylium</taxon>
    </lineage>
</organism>
<dbReference type="Proteomes" id="UP000695562">
    <property type="component" value="Unassembled WGS sequence"/>
</dbReference>
<dbReference type="AlphaFoldDB" id="A0A8J4V161"/>
<name>A0A8J4V161_9MYCE</name>
<protein>
    <submittedName>
        <fullName evidence="2">Uncharacterized protein</fullName>
    </submittedName>
</protein>
<comment type="caution">
    <text evidence="2">The sequence shown here is derived from an EMBL/GenBank/DDBJ whole genome shotgun (WGS) entry which is preliminary data.</text>
</comment>
<dbReference type="Pfam" id="PF05725">
    <property type="entry name" value="FNIP"/>
    <property type="match status" value="2"/>
</dbReference>
<keyword evidence="1" id="KW-0677">Repeat</keyword>
<feature type="non-terminal residue" evidence="2">
    <location>
        <position position="1"/>
    </location>
</feature>
<accession>A0A8J4V161</accession>
<evidence type="ECO:0000313" key="3">
    <source>
        <dbReference type="Proteomes" id="UP000695562"/>
    </source>
</evidence>
<reference evidence="2" key="1">
    <citation type="submission" date="2020-01" db="EMBL/GenBank/DDBJ databases">
        <title>Development of genomics and gene disruption for Polysphondylium violaceum indicates a role for the polyketide synthase stlB in stalk morphogenesis.</title>
        <authorList>
            <person name="Narita B."/>
            <person name="Kawabe Y."/>
            <person name="Kin K."/>
            <person name="Saito T."/>
            <person name="Gibbs R."/>
            <person name="Kuspa A."/>
            <person name="Muzny D."/>
            <person name="Queller D."/>
            <person name="Richards S."/>
            <person name="Strassman J."/>
            <person name="Sucgang R."/>
            <person name="Worley K."/>
            <person name="Schaap P."/>
        </authorList>
    </citation>
    <scope>NUCLEOTIDE SEQUENCE</scope>
    <source>
        <strain evidence="2">QSvi11</strain>
    </source>
</reference>
<dbReference type="InterPro" id="IPR008615">
    <property type="entry name" value="FNIP"/>
</dbReference>
<proteinExistence type="predicted"/>
<dbReference type="InterPro" id="IPR051251">
    <property type="entry name" value="STK_FNIP-Repeat"/>
</dbReference>
<gene>
    <name evidence="2" type="ORF">CYY_003469</name>
</gene>
<evidence type="ECO:0000256" key="1">
    <source>
        <dbReference type="ARBA" id="ARBA00022737"/>
    </source>
</evidence>
<dbReference type="OrthoDB" id="439743at2759"/>